<reference evidence="1" key="1">
    <citation type="submission" date="2020-11" db="EMBL/GenBank/DDBJ databases">
        <authorList>
            <person name="Tran Van P."/>
        </authorList>
    </citation>
    <scope>NUCLEOTIDE SEQUENCE</scope>
</reference>
<gene>
    <name evidence="1" type="ORF">OSB1V03_LOCUS4062</name>
</gene>
<dbReference type="Proteomes" id="UP000759131">
    <property type="component" value="Unassembled WGS sequence"/>
</dbReference>
<organism evidence="1">
    <name type="scientific">Medioppia subpectinata</name>
    <dbReference type="NCBI Taxonomy" id="1979941"/>
    <lineage>
        <taxon>Eukaryota</taxon>
        <taxon>Metazoa</taxon>
        <taxon>Ecdysozoa</taxon>
        <taxon>Arthropoda</taxon>
        <taxon>Chelicerata</taxon>
        <taxon>Arachnida</taxon>
        <taxon>Acari</taxon>
        <taxon>Acariformes</taxon>
        <taxon>Sarcoptiformes</taxon>
        <taxon>Oribatida</taxon>
        <taxon>Brachypylina</taxon>
        <taxon>Oppioidea</taxon>
        <taxon>Oppiidae</taxon>
        <taxon>Medioppia</taxon>
    </lineage>
</organism>
<dbReference type="OrthoDB" id="10260134at2759"/>
<sequence>MIMSYLLKPQQTKSVIFTTLCAPRGLDTSTTTTTTTNGTPIAVTNGLPESQVYLSFRYFESALHFYTTEDTEH</sequence>
<keyword evidence="2" id="KW-1185">Reference proteome</keyword>
<name>A0A7R9KKQ0_9ACAR</name>
<evidence type="ECO:0000313" key="2">
    <source>
        <dbReference type="Proteomes" id="UP000759131"/>
    </source>
</evidence>
<proteinExistence type="predicted"/>
<dbReference type="AlphaFoldDB" id="A0A7R9KKQ0"/>
<accession>A0A7R9KKQ0</accession>
<protein>
    <submittedName>
        <fullName evidence="1">Uncharacterized protein</fullName>
    </submittedName>
</protein>
<dbReference type="EMBL" id="OC856336">
    <property type="protein sequence ID" value="CAD7623607.1"/>
    <property type="molecule type" value="Genomic_DNA"/>
</dbReference>
<dbReference type="EMBL" id="CAJPIZ010001761">
    <property type="protein sequence ID" value="CAG2104037.1"/>
    <property type="molecule type" value="Genomic_DNA"/>
</dbReference>
<evidence type="ECO:0000313" key="1">
    <source>
        <dbReference type="EMBL" id="CAD7623607.1"/>
    </source>
</evidence>